<dbReference type="EMBL" id="BK014980">
    <property type="protein sequence ID" value="DAD85326.1"/>
    <property type="molecule type" value="Genomic_DNA"/>
</dbReference>
<feature type="domain" description="DOD-type homing endonuclease" evidence="5">
    <location>
        <begin position="184"/>
        <end position="306"/>
    </location>
</feature>
<protein>
    <submittedName>
        <fullName evidence="6">Terminase large subunit</fullName>
    </submittedName>
</protein>
<dbReference type="InterPro" id="IPR035421">
    <property type="entry name" value="Terminase_6C"/>
</dbReference>
<accession>A0A8S5MSP5</accession>
<evidence type="ECO:0000256" key="3">
    <source>
        <dbReference type="ARBA" id="ARBA00022840"/>
    </source>
</evidence>
<dbReference type="InterPro" id="IPR027434">
    <property type="entry name" value="Homing_endonucl"/>
</dbReference>
<name>A0A8S5MSP5_9CAUD</name>
<dbReference type="PROSITE" id="PS50819">
    <property type="entry name" value="INTEIN_ENDONUCLEASE"/>
    <property type="match status" value="1"/>
</dbReference>
<dbReference type="GO" id="GO:0005524">
    <property type="term" value="F:ATP binding"/>
    <property type="evidence" value="ECO:0007669"/>
    <property type="project" value="UniProtKB-KW"/>
</dbReference>
<evidence type="ECO:0000313" key="6">
    <source>
        <dbReference type="EMBL" id="DAD85326.1"/>
    </source>
</evidence>
<sequence>MVNFDEKLQTCCSDLYKFYRLFVTSRYDDNLPAPHIRVLSKELMKLYKTNPYRLCVAMPPRHKLADSTPILTSNRGWTTHGDLKIGDYVYGLNGEPTKIIGISDKSNCNQLITFSNGSKILAHEEHLWTVSKRGNKNPLTITTSEIKKDYKYTEKNGKKRYRYHLPFIKPIQYPKTELPLDPYFLGLWLGDGSSTKPCITHDPKDIESIEHIPYKISTICTHTETGVKTTYFSHQGIIKKIKELHLYNNKHIPRIYLEACVEDRLQLLAGLIDSDGSVDKNGRVRFININKQLINDVFELCTGLGLYPYFHVRKKEDINHYKRNSKYNIKSTHDAYVVGFQPKYSIPTQIPRKRINKTPTHRRLAITDITTVKGEQGKCIEIENPDGIYLAGKQLIPTHNSKSSLVTIAYPLWLIFQKPNLNILIVNNEGSLSEKFGIQIREYIRRYGAYFNVYLSETKHSSTHIMFCNQEGEDYTGSIRLTGANGSITGQDADYLIIDDPYKGFEDITPTLLQKKIDWFDTIIEQRIEPHTRFILLHTRWHSNDLQGYFKTNRSMDYHFIEFPAIKPDGTPLWKEKYSIELLEKKRENIGERLFQSIFQQKPIDDSSNFFDLNKFHWGAPPKELTTIQMCRGWDTASSDPGKNDFTAGVPIYLLNDYKSILITDFVHGQFGKDTSQEIKNQIILDGVDNISIIETGVAAAGALLYDNWEQQLPGYFLERAIPVPNNSKADRATPLKDYIYDGHVYVDIQDNKLRKTFQDEFRAFPNGEHDDIVDAAAHAFNYINQEFIGNDIFEIVEI</sequence>
<keyword evidence="4" id="KW-0231">Viral genome packaging</keyword>
<evidence type="ECO:0000256" key="1">
    <source>
        <dbReference type="ARBA" id="ARBA00022612"/>
    </source>
</evidence>
<reference evidence="6" key="1">
    <citation type="journal article" date="2021" name="Proc. Natl. Acad. Sci. U.S.A.">
        <title>A Catalog of Tens of Thousands of Viruses from Human Metagenomes Reveals Hidden Associations with Chronic Diseases.</title>
        <authorList>
            <person name="Tisza M.J."/>
            <person name="Buck C.B."/>
        </authorList>
    </citation>
    <scope>NUCLEOTIDE SEQUENCE</scope>
    <source>
        <strain evidence="6">Ct8Ri8</strain>
    </source>
</reference>
<dbReference type="InterPro" id="IPR004860">
    <property type="entry name" value="LAGLIDADG_dom"/>
</dbReference>
<evidence type="ECO:0000259" key="5">
    <source>
        <dbReference type="PROSITE" id="PS50819"/>
    </source>
</evidence>
<keyword evidence="2" id="KW-0547">Nucleotide-binding</keyword>
<dbReference type="SUPFAM" id="SSF55608">
    <property type="entry name" value="Homing endonucleases"/>
    <property type="match status" value="1"/>
</dbReference>
<dbReference type="SUPFAM" id="SSF51294">
    <property type="entry name" value="Hedgehog/intein (Hint) domain"/>
    <property type="match status" value="1"/>
</dbReference>
<keyword evidence="1" id="KW-1188">Viral release from host cell</keyword>
<evidence type="ECO:0000256" key="2">
    <source>
        <dbReference type="ARBA" id="ARBA00022741"/>
    </source>
</evidence>
<keyword evidence="3" id="KW-0067">ATP-binding</keyword>
<dbReference type="InterPro" id="IPR036844">
    <property type="entry name" value="Hint_dom_sf"/>
</dbReference>
<dbReference type="InterPro" id="IPR004042">
    <property type="entry name" value="Intein_endonuc_central"/>
</dbReference>
<organism evidence="6">
    <name type="scientific">Siphoviridae sp. ct8Ri8</name>
    <dbReference type="NCBI Taxonomy" id="2826170"/>
    <lineage>
        <taxon>Viruses</taxon>
        <taxon>Duplodnaviria</taxon>
        <taxon>Heunggongvirae</taxon>
        <taxon>Uroviricota</taxon>
        <taxon>Caudoviricetes</taxon>
    </lineage>
</organism>
<dbReference type="Pfam" id="PF14528">
    <property type="entry name" value="LAGLIDADG_3"/>
    <property type="match status" value="1"/>
</dbReference>
<evidence type="ECO:0000256" key="4">
    <source>
        <dbReference type="ARBA" id="ARBA00023219"/>
    </source>
</evidence>
<dbReference type="GO" id="GO:0004519">
    <property type="term" value="F:endonuclease activity"/>
    <property type="evidence" value="ECO:0007669"/>
    <property type="project" value="InterPro"/>
</dbReference>
<dbReference type="Pfam" id="PF17289">
    <property type="entry name" value="Terminase_6C"/>
    <property type="match status" value="1"/>
</dbReference>
<dbReference type="Gene3D" id="3.10.28.10">
    <property type="entry name" value="Homing endonucleases"/>
    <property type="match status" value="1"/>
</dbReference>
<proteinExistence type="predicted"/>